<keyword evidence="1" id="KW-0472">Membrane</keyword>
<dbReference type="PATRIC" id="fig|888813.3.peg.2090"/>
<dbReference type="PANTHER" id="PTHR40076">
    <property type="entry name" value="MEMBRANE PROTEIN-RELATED"/>
    <property type="match status" value="1"/>
</dbReference>
<dbReference type="EMBL" id="AFBD01000010">
    <property type="protein sequence ID" value="EGF12831.1"/>
    <property type="molecule type" value="Genomic_DNA"/>
</dbReference>
<dbReference type="AlphaFoldDB" id="F2CAB6"/>
<evidence type="ECO:0000313" key="3">
    <source>
        <dbReference type="Proteomes" id="UP000005955"/>
    </source>
</evidence>
<dbReference type="Pfam" id="PF06161">
    <property type="entry name" value="DUF975"/>
    <property type="match status" value="1"/>
</dbReference>
<keyword evidence="1" id="KW-0812">Transmembrane</keyword>
<feature type="transmembrane region" description="Helical" evidence="1">
    <location>
        <begin position="174"/>
        <end position="195"/>
    </location>
</feature>
<evidence type="ECO:0000313" key="2">
    <source>
        <dbReference type="EMBL" id="EGF12831.1"/>
    </source>
</evidence>
<gene>
    <name evidence="2" type="ORF">HMPREF9386_2122</name>
</gene>
<feature type="transmembrane region" description="Helical" evidence="1">
    <location>
        <begin position="251"/>
        <end position="269"/>
    </location>
</feature>
<dbReference type="RefSeq" id="WP_004189527.1">
    <property type="nucleotide sequence ID" value="NZ_GL878550.1"/>
</dbReference>
<feature type="transmembrane region" description="Helical" evidence="1">
    <location>
        <begin position="121"/>
        <end position="142"/>
    </location>
</feature>
<name>F2CAB6_STRSA</name>
<keyword evidence="1" id="KW-1133">Transmembrane helix</keyword>
<protein>
    <submittedName>
        <fullName evidence="2">Integral membrane protein</fullName>
    </submittedName>
</protein>
<comment type="caution">
    <text evidence="2">The sequence shown here is derived from an EMBL/GenBank/DDBJ whole genome shotgun (WGS) entry which is preliminary data.</text>
</comment>
<dbReference type="Proteomes" id="UP000005955">
    <property type="component" value="Unassembled WGS sequence"/>
</dbReference>
<sequence>MNLSHIRAQARTVRSQTRGIFLLFAAPTLVSILSILLSLNDNLRDSIPNLTFSQSIYLLISKNLFPTTIQFILTLLLLSASYTMIKVLRKTKDDVNFSDIGYLFTSKTFTPVFKTVLLKQLLIFLWNIPMFCGSLLAIFNAYKILSISEKIPAHTVVSVQSAAGQQILQYTPGMLLGTLLIFTGLGIAIPQYYAYAQAEFILYDQLEAGGYQGAFYAIRQSRKLMKGYKGKLFMLNLSFIGWNLLARLTYGLLNVIVLPYTATAYILFYEELKKEKAISKENNPQAQDSKNHCN</sequence>
<feature type="transmembrane region" description="Helical" evidence="1">
    <location>
        <begin position="228"/>
        <end position="245"/>
    </location>
</feature>
<organism evidence="2 3">
    <name type="scientific">Streptococcus sanguinis SK330</name>
    <dbReference type="NCBI Taxonomy" id="888813"/>
    <lineage>
        <taxon>Bacteria</taxon>
        <taxon>Bacillati</taxon>
        <taxon>Bacillota</taxon>
        <taxon>Bacilli</taxon>
        <taxon>Lactobacillales</taxon>
        <taxon>Streptococcaceae</taxon>
        <taxon>Streptococcus</taxon>
    </lineage>
</organism>
<evidence type="ECO:0000256" key="1">
    <source>
        <dbReference type="SAM" id="Phobius"/>
    </source>
</evidence>
<dbReference type="InterPro" id="IPR010380">
    <property type="entry name" value="DUF975"/>
</dbReference>
<dbReference type="HOGENOM" id="CLU_045673_4_0_9"/>
<dbReference type="PANTHER" id="PTHR40076:SF1">
    <property type="entry name" value="MEMBRANE PROTEIN"/>
    <property type="match status" value="1"/>
</dbReference>
<feature type="transmembrane region" description="Helical" evidence="1">
    <location>
        <begin position="59"/>
        <end position="82"/>
    </location>
</feature>
<accession>F2CAB6</accession>
<feature type="transmembrane region" description="Helical" evidence="1">
    <location>
        <begin position="20"/>
        <end position="39"/>
    </location>
</feature>
<proteinExistence type="predicted"/>
<reference evidence="2 3" key="1">
    <citation type="submission" date="2011-02" db="EMBL/GenBank/DDBJ databases">
        <authorList>
            <person name="Muzny D."/>
            <person name="Qin X."/>
            <person name="Deng J."/>
            <person name="Jiang H."/>
            <person name="Liu Y."/>
            <person name="Qu J."/>
            <person name="Song X.-Z."/>
            <person name="Zhang L."/>
            <person name="Thornton R."/>
            <person name="Coyle M."/>
            <person name="Francisco L."/>
            <person name="Jackson L."/>
            <person name="Javaid M."/>
            <person name="Korchina V."/>
            <person name="Kovar C."/>
            <person name="Mata R."/>
            <person name="Mathew T."/>
            <person name="Ngo R."/>
            <person name="Nguyen L."/>
            <person name="Nguyen N."/>
            <person name="Okwuonu G."/>
            <person name="Ongeri F."/>
            <person name="Pham C."/>
            <person name="Simmons D."/>
            <person name="Wilczek-Boney K."/>
            <person name="Hale W."/>
            <person name="Jakkamsetti A."/>
            <person name="Pham P."/>
            <person name="Ruth R."/>
            <person name="San Lucas F."/>
            <person name="Warren J."/>
            <person name="Zhang J."/>
            <person name="Zhao Z."/>
            <person name="Zhou C."/>
            <person name="Zhu D."/>
            <person name="Lee S."/>
            <person name="Bess C."/>
            <person name="Blankenburg K."/>
            <person name="Forbes L."/>
            <person name="Fu Q."/>
            <person name="Gubbala S."/>
            <person name="Hirani K."/>
            <person name="Jayaseelan J.C."/>
            <person name="Lara F."/>
            <person name="Munidasa M."/>
            <person name="Palculict T."/>
            <person name="Patil S."/>
            <person name="Pu L.-L."/>
            <person name="Saada N."/>
            <person name="Tang L."/>
            <person name="Weissenberger G."/>
            <person name="Zhu Y."/>
            <person name="Hemphill L."/>
            <person name="Shang Y."/>
            <person name="Youmans B."/>
            <person name="Ayvaz T."/>
            <person name="Ross M."/>
            <person name="Santibanez J."/>
            <person name="Aqrawi P."/>
            <person name="Gross S."/>
            <person name="Joshi V."/>
            <person name="Fowler G."/>
            <person name="Nazareth L."/>
            <person name="Reid J."/>
            <person name="Worley K."/>
            <person name="Petrosino J."/>
            <person name="Highlander S."/>
            <person name="Gibbs R."/>
        </authorList>
    </citation>
    <scope>NUCLEOTIDE SEQUENCE [LARGE SCALE GENOMIC DNA]</scope>
    <source>
        <strain evidence="2 3">SK330</strain>
    </source>
</reference>